<dbReference type="CDD" id="cd06257">
    <property type="entry name" value="DnaJ"/>
    <property type="match status" value="2"/>
</dbReference>
<dbReference type="Gene3D" id="1.10.287.110">
    <property type="entry name" value="DnaJ domain"/>
    <property type="match status" value="2"/>
</dbReference>
<keyword evidence="3" id="KW-1185">Reference proteome</keyword>
<dbReference type="PROSITE" id="PS50076">
    <property type="entry name" value="DNAJ_2"/>
    <property type="match status" value="2"/>
</dbReference>
<dbReference type="InterPro" id="IPR050817">
    <property type="entry name" value="DjlA_DnaK_co-chaperone"/>
</dbReference>
<gene>
    <name evidence="2" type="ORF">OKIOD_LOCUS11992</name>
</gene>
<protein>
    <submittedName>
        <fullName evidence="2">Oidioi.mRNA.OKI2018_I69.chr1.g3227.t1.cds</fullName>
    </submittedName>
</protein>
<name>A0ABN7SZZ9_OIKDI</name>
<evidence type="ECO:0000313" key="3">
    <source>
        <dbReference type="Proteomes" id="UP001158576"/>
    </source>
</evidence>
<dbReference type="PANTHER" id="PTHR24074">
    <property type="entry name" value="CO-CHAPERONE PROTEIN DJLA"/>
    <property type="match status" value="1"/>
</dbReference>
<dbReference type="PRINTS" id="PR00625">
    <property type="entry name" value="JDOMAIN"/>
</dbReference>
<dbReference type="SUPFAM" id="SSF46565">
    <property type="entry name" value="Chaperone J-domain"/>
    <property type="match status" value="2"/>
</dbReference>
<dbReference type="Pfam" id="PF00226">
    <property type="entry name" value="DnaJ"/>
    <property type="match status" value="2"/>
</dbReference>
<dbReference type="InterPro" id="IPR001623">
    <property type="entry name" value="DnaJ_domain"/>
</dbReference>
<accession>A0ABN7SZZ9</accession>
<dbReference type="Proteomes" id="UP001158576">
    <property type="component" value="Chromosome 1"/>
</dbReference>
<dbReference type="EMBL" id="OU015566">
    <property type="protein sequence ID" value="CAG5107251.1"/>
    <property type="molecule type" value="Genomic_DNA"/>
</dbReference>
<dbReference type="SMART" id="SM00271">
    <property type="entry name" value="DnaJ"/>
    <property type="match status" value="2"/>
</dbReference>
<proteinExistence type="predicted"/>
<dbReference type="InterPro" id="IPR036869">
    <property type="entry name" value="J_dom_sf"/>
</dbReference>
<evidence type="ECO:0000259" key="1">
    <source>
        <dbReference type="PROSITE" id="PS50076"/>
    </source>
</evidence>
<reference evidence="2 3" key="1">
    <citation type="submission" date="2021-04" db="EMBL/GenBank/DDBJ databases">
        <authorList>
            <person name="Bliznina A."/>
        </authorList>
    </citation>
    <scope>NUCLEOTIDE SEQUENCE [LARGE SCALE GENOMIC DNA]</scope>
</reference>
<organism evidence="2 3">
    <name type="scientific">Oikopleura dioica</name>
    <name type="common">Tunicate</name>
    <dbReference type="NCBI Taxonomy" id="34765"/>
    <lineage>
        <taxon>Eukaryota</taxon>
        <taxon>Metazoa</taxon>
        <taxon>Chordata</taxon>
        <taxon>Tunicata</taxon>
        <taxon>Appendicularia</taxon>
        <taxon>Copelata</taxon>
        <taxon>Oikopleuridae</taxon>
        <taxon>Oikopleura</taxon>
    </lineage>
</organism>
<evidence type="ECO:0000313" key="2">
    <source>
        <dbReference type="EMBL" id="CAG5107251.1"/>
    </source>
</evidence>
<feature type="domain" description="J" evidence="1">
    <location>
        <begin position="16"/>
        <end position="75"/>
    </location>
</feature>
<sequence>MRFTRLLLDIGKKYSNARVLLGIESGASKKEIHSAYLKMAKQYHPDRAQTTDPAEAEARFQEIGDAYQLLIGKSEANQDFSDEELTQEEAIKNGHALNDEGYPLVADIAYAKNILGVEPDATKEEVKSRFVELSLKYHPDIGDEEIRDAEYFKTITEAYKTFMNQEILNPGQVTYSDAIHADQWYSDGRRKVHKVENMSKRRHEQFFGFSPDEIKPASVLKKMRNYSADAGRPFAVRNATYQGMLPRSDDSRRKK</sequence>
<feature type="domain" description="J" evidence="1">
    <location>
        <begin position="110"/>
        <end position="167"/>
    </location>
</feature>